<dbReference type="RefSeq" id="WP_095349925.1">
    <property type="nucleotide sequence ID" value="NZ_NCXK01000011.1"/>
</dbReference>
<name>A0A269XY90_9PROT</name>
<protein>
    <submittedName>
        <fullName evidence="2">Uncharacterized protein</fullName>
    </submittedName>
</protein>
<keyword evidence="3" id="KW-1185">Reference proteome</keyword>
<proteinExistence type="predicted"/>
<dbReference type="AlphaFoldDB" id="A0A269XY90"/>
<organism evidence="2 3">
    <name type="scientific">Acetobacter fabarum</name>
    <dbReference type="NCBI Taxonomy" id="483199"/>
    <lineage>
        <taxon>Bacteria</taxon>
        <taxon>Pseudomonadati</taxon>
        <taxon>Pseudomonadota</taxon>
        <taxon>Alphaproteobacteria</taxon>
        <taxon>Acetobacterales</taxon>
        <taxon>Acetobacteraceae</taxon>
        <taxon>Acetobacter</taxon>
    </lineage>
</organism>
<evidence type="ECO:0000313" key="2">
    <source>
        <dbReference type="EMBL" id="PAK77811.1"/>
    </source>
</evidence>
<dbReference type="Proteomes" id="UP000216151">
    <property type="component" value="Unassembled WGS sequence"/>
</dbReference>
<evidence type="ECO:0000313" key="3">
    <source>
        <dbReference type="Proteomes" id="UP000216151"/>
    </source>
</evidence>
<evidence type="ECO:0000256" key="1">
    <source>
        <dbReference type="SAM" id="MobiDB-lite"/>
    </source>
</evidence>
<feature type="region of interest" description="Disordered" evidence="1">
    <location>
        <begin position="1"/>
        <end position="29"/>
    </location>
</feature>
<dbReference type="OrthoDB" id="7270145at2"/>
<sequence length="117" mass="13158">MLGISPKRVGISPKGTMEGKPMSGSTLSDQFQDTIAAEIENRRARGLKAAFGEVARLFGLSERRVRACWHHEIRRVSLDEWEVVRHRRRELLQQRHEELAQEIAELTAALQAEGGAA</sequence>
<gene>
    <name evidence="2" type="ORF">B8X00_09035</name>
</gene>
<comment type="caution">
    <text evidence="2">The sequence shown here is derived from an EMBL/GenBank/DDBJ whole genome shotgun (WGS) entry which is preliminary data.</text>
</comment>
<reference evidence="2 3" key="1">
    <citation type="submission" date="2017-04" db="EMBL/GenBank/DDBJ databases">
        <title>Kefir bacterial isolates.</title>
        <authorList>
            <person name="Kim Y."/>
            <person name="Blasche S."/>
            <person name="Patil K.R."/>
        </authorList>
    </citation>
    <scope>NUCLEOTIDE SEQUENCE [LARGE SCALE GENOMIC DNA]</scope>
    <source>
        <strain evidence="2 3">KR</strain>
    </source>
</reference>
<accession>A0A269XY90</accession>
<dbReference type="EMBL" id="NCXK01000011">
    <property type="protein sequence ID" value="PAK77811.1"/>
    <property type="molecule type" value="Genomic_DNA"/>
</dbReference>